<dbReference type="RefSeq" id="WP_126923572.1">
    <property type="nucleotide sequence ID" value="NZ_ML133694.1"/>
</dbReference>
<organism evidence="1 2">
    <name type="scientific">Rhizobium vallis</name>
    <dbReference type="NCBI Taxonomy" id="634290"/>
    <lineage>
        <taxon>Bacteria</taxon>
        <taxon>Pseudomonadati</taxon>
        <taxon>Pseudomonadota</taxon>
        <taxon>Alphaproteobacteria</taxon>
        <taxon>Hyphomicrobiales</taxon>
        <taxon>Rhizobiaceae</taxon>
        <taxon>Rhizobium/Agrobacterium group</taxon>
        <taxon>Rhizobium</taxon>
    </lineage>
</organism>
<comment type="caution">
    <text evidence="1">The sequence shown here is derived from an EMBL/GenBank/DDBJ whole genome shotgun (WGS) entry which is preliminary data.</text>
</comment>
<name>A0A3S0T9I8_9HYPH</name>
<dbReference type="EMBL" id="RJTH01000009">
    <property type="protein sequence ID" value="RUM22967.1"/>
    <property type="molecule type" value="Genomic_DNA"/>
</dbReference>
<evidence type="ECO:0000313" key="2">
    <source>
        <dbReference type="Proteomes" id="UP000278823"/>
    </source>
</evidence>
<protein>
    <submittedName>
        <fullName evidence="1">Uncharacterized protein</fullName>
    </submittedName>
</protein>
<accession>A0A3S0T9I8</accession>
<keyword evidence="2" id="KW-1185">Reference proteome</keyword>
<sequence length="104" mass="11514">MGSGENGSTYLSALETAETYFPEQKRLVQRLFYVSEAFHSMCEDLAAAAQALAHVERLPETVREARRQEYAGLVEALQKEMGEAIAQSKVVMLRRSPPTGPKSP</sequence>
<dbReference type="Proteomes" id="UP000278823">
    <property type="component" value="Unassembled WGS sequence"/>
</dbReference>
<dbReference type="AlphaFoldDB" id="A0A3S0T9I8"/>
<reference evidence="2" key="1">
    <citation type="submission" date="2018-11" db="EMBL/GenBank/DDBJ databases">
        <title>Rhizobium chutanense sp. nov., isolated from root nodules of Phaseolus vulgaris in China.</title>
        <authorList>
            <person name="Huo Y."/>
        </authorList>
    </citation>
    <scope>NUCLEOTIDE SEQUENCE [LARGE SCALE GENOMIC DNA]</scope>
    <source>
        <strain evidence="2">CCBAU 65647</strain>
    </source>
</reference>
<gene>
    <name evidence="1" type="ORF">EFQ99_23295</name>
</gene>
<dbReference type="OrthoDB" id="8085777at2"/>
<proteinExistence type="predicted"/>
<evidence type="ECO:0000313" key="1">
    <source>
        <dbReference type="EMBL" id="RUM22967.1"/>
    </source>
</evidence>